<evidence type="ECO:0008006" key="3">
    <source>
        <dbReference type="Google" id="ProtNLM"/>
    </source>
</evidence>
<accession>A0AAP0BCR5</accession>
<organism evidence="1 2">
    <name type="scientific">Platanthera zijinensis</name>
    <dbReference type="NCBI Taxonomy" id="2320716"/>
    <lineage>
        <taxon>Eukaryota</taxon>
        <taxon>Viridiplantae</taxon>
        <taxon>Streptophyta</taxon>
        <taxon>Embryophyta</taxon>
        <taxon>Tracheophyta</taxon>
        <taxon>Spermatophyta</taxon>
        <taxon>Magnoliopsida</taxon>
        <taxon>Liliopsida</taxon>
        <taxon>Asparagales</taxon>
        <taxon>Orchidaceae</taxon>
        <taxon>Orchidoideae</taxon>
        <taxon>Orchideae</taxon>
        <taxon>Orchidinae</taxon>
        <taxon>Platanthera</taxon>
    </lineage>
</organism>
<reference evidence="1 2" key="1">
    <citation type="journal article" date="2022" name="Nat. Plants">
        <title>Genomes of leafy and leafless Platanthera orchids illuminate the evolution of mycoheterotrophy.</title>
        <authorList>
            <person name="Li M.H."/>
            <person name="Liu K.W."/>
            <person name="Li Z."/>
            <person name="Lu H.C."/>
            <person name="Ye Q.L."/>
            <person name="Zhang D."/>
            <person name="Wang J.Y."/>
            <person name="Li Y.F."/>
            <person name="Zhong Z.M."/>
            <person name="Liu X."/>
            <person name="Yu X."/>
            <person name="Liu D.K."/>
            <person name="Tu X.D."/>
            <person name="Liu B."/>
            <person name="Hao Y."/>
            <person name="Liao X.Y."/>
            <person name="Jiang Y.T."/>
            <person name="Sun W.H."/>
            <person name="Chen J."/>
            <person name="Chen Y.Q."/>
            <person name="Ai Y."/>
            <person name="Zhai J.W."/>
            <person name="Wu S.S."/>
            <person name="Zhou Z."/>
            <person name="Hsiao Y.Y."/>
            <person name="Wu W.L."/>
            <person name="Chen Y.Y."/>
            <person name="Lin Y.F."/>
            <person name="Hsu J.L."/>
            <person name="Li C.Y."/>
            <person name="Wang Z.W."/>
            <person name="Zhao X."/>
            <person name="Zhong W.Y."/>
            <person name="Ma X.K."/>
            <person name="Ma L."/>
            <person name="Huang J."/>
            <person name="Chen G.Z."/>
            <person name="Huang M.Z."/>
            <person name="Huang L."/>
            <person name="Peng D.H."/>
            <person name="Luo Y.B."/>
            <person name="Zou S.Q."/>
            <person name="Chen S.P."/>
            <person name="Lan S."/>
            <person name="Tsai W.C."/>
            <person name="Van de Peer Y."/>
            <person name="Liu Z.J."/>
        </authorList>
    </citation>
    <scope>NUCLEOTIDE SEQUENCE [LARGE SCALE GENOMIC DNA]</scope>
    <source>
        <strain evidence="1">Lor287</strain>
    </source>
</reference>
<dbReference type="Gene3D" id="1.25.40.10">
    <property type="entry name" value="Tetratricopeptide repeat domain"/>
    <property type="match status" value="1"/>
</dbReference>
<dbReference type="InterPro" id="IPR046341">
    <property type="entry name" value="SET_dom_sf"/>
</dbReference>
<dbReference type="InterPro" id="IPR011990">
    <property type="entry name" value="TPR-like_helical_dom_sf"/>
</dbReference>
<comment type="caution">
    <text evidence="1">The sequence shown here is derived from an EMBL/GenBank/DDBJ whole genome shotgun (WGS) entry which is preliminary data.</text>
</comment>
<protein>
    <recommendedName>
        <fullName evidence="3">SET and MYND domain-containing protein 4</fullName>
    </recommendedName>
</protein>
<dbReference type="PANTHER" id="PTHR47337">
    <property type="entry name" value="TETRATRICOPEPTIDE REPEAT (TPR)-LIKE SUPERFAMILY PROTEIN"/>
    <property type="match status" value="1"/>
</dbReference>
<proteinExistence type="predicted"/>
<keyword evidence="2" id="KW-1185">Reference proteome</keyword>
<sequence>MQIIMKSYRETHCHFCFNELPADTLFCNSCTISLYCSEHCLEQAVGCQFVRIGRFSIMQNNLSEELWKHVNESIPKNRSACANVCNQPEHTHECGGSHWSAVLPTDVVLAGRVLMKSMENRKLGLEFSKHIETLLVLLISQIRVNSMAVVHMKSVDEPNLFIKSSDFSPIRNAFTSTVEQVRVGLAIYSMGSLFNHSCKPNLHAYFLSRTLHLRCTELVPAKCPLELSYGPQVGQQDLQGRQEILQDQYSFKCCCVVCSELNLSDLVINSFWCPKSNCLGAILGNVSYQKHEDNSLLVTSPSYSGKLSIPVVYCKANIREVAYSLLEKVNLQEIGPGYCLSCLTFLDLASTTNYSSKSVRHPYSKVVSQAEDSVGEAFAMIGQLEPARQHCQESIKILERLYHTNHIAVAHEWMKLASIQLSLGNHADALYGVMRAETIFSLYYGFHVAKIFPFVEDLKKEARRIQLGGVSV</sequence>
<evidence type="ECO:0000313" key="1">
    <source>
        <dbReference type="EMBL" id="KAK8935375.1"/>
    </source>
</evidence>
<dbReference type="AlphaFoldDB" id="A0AAP0BCR5"/>
<dbReference type="PANTHER" id="PTHR47337:SF1">
    <property type="entry name" value="TETRATRICOPEPTIDE REPEAT (TPR)-LIKE SUPERFAMILY PROTEIN"/>
    <property type="match status" value="1"/>
</dbReference>
<dbReference type="SUPFAM" id="SSF82199">
    <property type="entry name" value="SET domain"/>
    <property type="match status" value="1"/>
</dbReference>
<dbReference type="Gene3D" id="2.170.270.10">
    <property type="entry name" value="SET domain"/>
    <property type="match status" value="1"/>
</dbReference>
<dbReference type="Proteomes" id="UP001418222">
    <property type="component" value="Unassembled WGS sequence"/>
</dbReference>
<dbReference type="EMBL" id="JBBWWQ010000011">
    <property type="protein sequence ID" value="KAK8935375.1"/>
    <property type="molecule type" value="Genomic_DNA"/>
</dbReference>
<gene>
    <name evidence="1" type="ORF">KSP39_PZI013002</name>
</gene>
<name>A0AAP0BCR5_9ASPA</name>
<evidence type="ECO:0000313" key="2">
    <source>
        <dbReference type="Proteomes" id="UP001418222"/>
    </source>
</evidence>
<dbReference type="SUPFAM" id="SSF48452">
    <property type="entry name" value="TPR-like"/>
    <property type="match status" value="1"/>
</dbReference>